<evidence type="ECO:0000313" key="2">
    <source>
        <dbReference type="Proteomes" id="UP000237271"/>
    </source>
</evidence>
<sequence>MTPDLVEVLLEKLRGDPDLTLRYLADVLEHETGVKVTPQTVKNHVDGSCFTLKQMDKEPQYMNAISNKHKHREYLVKLQEYQAMGKTIIYMDETNFNLWSTRMRGRSLRGRRAVKKIFAGGGQNMHVTSSHASVSMALYTGEFNLTDMVLVLDNAPCHCRAEQGFEETEFLDATLLRLGPCSPMLNPIENGFSTFKTAVKSFMIVAWRF</sequence>
<dbReference type="GO" id="GO:0003676">
    <property type="term" value="F:nucleic acid binding"/>
    <property type="evidence" value="ECO:0007669"/>
    <property type="project" value="InterPro"/>
</dbReference>
<dbReference type="Proteomes" id="UP000237271">
    <property type="component" value="Unassembled WGS sequence"/>
</dbReference>
<evidence type="ECO:0000313" key="1">
    <source>
        <dbReference type="EMBL" id="POM71545.1"/>
    </source>
</evidence>
<dbReference type="Gene3D" id="3.30.420.10">
    <property type="entry name" value="Ribonuclease H-like superfamily/Ribonuclease H"/>
    <property type="match status" value="1"/>
</dbReference>
<dbReference type="InterPro" id="IPR036397">
    <property type="entry name" value="RNaseH_sf"/>
</dbReference>
<name>A0A2P4Y163_9STRA</name>
<keyword evidence="2" id="KW-1185">Reference proteome</keyword>
<dbReference type="EMBL" id="NCKW01006465">
    <property type="protein sequence ID" value="POM71545.1"/>
    <property type="molecule type" value="Genomic_DNA"/>
</dbReference>
<comment type="caution">
    <text evidence="1">The sequence shown here is derived from an EMBL/GenBank/DDBJ whole genome shotgun (WGS) entry which is preliminary data.</text>
</comment>
<dbReference type="AlphaFoldDB" id="A0A2P4Y163"/>
<reference evidence="1 2" key="1">
    <citation type="journal article" date="2017" name="Genome Biol. Evol.">
        <title>Phytophthora megakarya and P. palmivora, closely related causal agents of cacao black pod rot, underwent increases in genome sizes and gene numbers by different mechanisms.</title>
        <authorList>
            <person name="Ali S.S."/>
            <person name="Shao J."/>
            <person name="Lary D.J."/>
            <person name="Kronmiller B."/>
            <person name="Shen D."/>
            <person name="Strem M.D."/>
            <person name="Amoako-Attah I."/>
            <person name="Akrofi A.Y."/>
            <person name="Begoude B.A."/>
            <person name="Ten Hoopen G.M."/>
            <person name="Coulibaly K."/>
            <person name="Kebe B.I."/>
            <person name="Melnick R.L."/>
            <person name="Guiltinan M.J."/>
            <person name="Tyler B.M."/>
            <person name="Meinhardt L.W."/>
            <person name="Bailey B.A."/>
        </authorList>
    </citation>
    <scope>NUCLEOTIDE SEQUENCE [LARGE SCALE GENOMIC DNA]</scope>
    <source>
        <strain evidence="2">sbr112.9</strain>
    </source>
</reference>
<organism evidence="1 2">
    <name type="scientific">Phytophthora palmivora</name>
    <dbReference type="NCBI Taxonomy" id="4796"/>
    <lineage>
        <taxon>Eukaryota</taxon>
        <taxon>Sar</taxon>
        <taxon>Stramenopiles</taxon>
        <taxon>Oomycota</taxon>
        <taxon>Peronosporomycetes</taxon>
        <taxon>Peronosporales</taxon>
        <taxon>Peronosporaceae</taxon>
        <taxon>Phytophthora</taxon>
    </lineage>
</organism>
<protein>
    <recommendedName>
        <fullName evidence="3">Tc1-like transposase DDE domain-containing protein</fullName>
    </recommendedName>
</protein>
<gene>
    <name evidence="1" type="ORF">PHPALM_11873</name>
</gene>
<evidence type="ECO:0008006" key="3">
    <source>
        <dbReference type="Google" id="ProtNLM"/>
    </source>
</evidence>
<accession>A0A2P4Y163</accession>
<proteinExistence type="predicted"/>
<dbReference type="OrthoDB" id="121647at2759"/>